<dbReference type="Gene3D" id="3.40.630.10">
    <property type="entry name" value="Zn peptidases"/>
    <property type="match status" value="1"/>
</dbReference>
<dbReference type="AlphaFoldDB" id="A0A1X6Y714"/>
<evidence type="ECO:0000256" key="1">
    <source>
        <dbReference type="ARBA" id="ARBA00022801"/>
    </source>
</evidence>
<organism evidence="2 3">
    <name type="scientific">Roseovarius albus</name>
    <dbReference type="NCBI Taxonomy" id="1247867"/>
    <lineage>
        <taxon>Bacteria</taxon>
        <taxon>Pseudomonadati</taxon>
        <taxon>Pseudomonadota</taxon>
        <taxon>Alphaproteobacteria</taxon>
        <taxon>Rhodobacterales</taxon>
        <taxon>Roseobacteraceae</taxon>
        <taxon>Roseovarius</taxon>
    </lineage>
</organism>
<protein>
    <submittedName>
        <fullName evidence="2">Peptidase family M20/M25/M40</fullName>
    </submittedName>
</protein>
<name>A0A1X6Y714_9RHOB</name>
<reference evidence="2 3" key="1">
    <citation type="submission" date="2017-03" db="EMBL/GenBank/DDBJ databases">
        <authorList>
            <person name="Afonso C.L."/>
            <person name="Miller P.J."/>
            <person name="Scott M.A."/>
            <person name="Spackman E."/>
            <person name="Goraichik I."/>
            <person name="Dimitrov K.M."/>
            <person name="Suarez D.L."/>
            <person name="Swayne D.E."/>
        </authorList>
    </citation>
    <scope>NUCLEOTIDE SEQUENCE [LARGE SCALE GENOMIC DNA]</scope>
    <source>
        <strain evidence="2 3">CECT 7450</strain>
    </source>
</reference>
<dbReference type="InterPro" id="IPR002933">
    <property type="entry name" value="Peptidase_M20"/>
</dbReference>
<proteinExistence type="predicted"/>
<dbReference type="RefSeq" id="WP_200812908.1">
    <property type="nucleotide sequence ID" value="NZ_FWFX01000001.1"/>
</dbReference>
<accession>A0A1X6Y714</accession>
<evidence type="ECO:0000313" key="3">
    <source>
        <dbReference type="Proteomes" id="UP000193061"/>
    </source>
</evidence>
<dbReference type="Pfam" id="PF01546">
    <property type="entry name" value="Peptidase_M20"/>
    <property type="match status" value="1"/>
</dbReference>
<sequence>MRKQAAQNTAHSFHVIDHAFRWGEDFGEITQRYEGAMFGLGAGEGRPDSHNPDYDFPDELLEHGIAIFTELINIALSKNTVGSEQ</sequence>
<keyword evidence="1" id="KW-0378">Hydrolase</keyword>
<gene>
    <name evidence="2" type="ORF">ROA7450_00135</name>
</gene>
<dbReference type="SUPFAM" id="SSF53187">
    <property type="entry name" value="Zn-dependent exopeptidases"/>
    <property type="match status" value="1"/>
</dbReference>
<keyword evidence="3" id="KW-1185">Reference proteome</keyword>
<dbReference type="GO" id="GO:0016787">
    <property type="term" value="F:hydrolase activity"/>
    <property type="evidence" value="ECO:0007669"/>
    <property type="project" value="InterPro"/>
</dbReference>
<dbReference type="Proteomes" id="UP000193061">
    <property type="component" value="Unassembled WGS sequence"/>
</dbReference>
<evidence type="ECO:0000313" key="2">
    <source>
        <dbReference type="EMBL" id="SLN12107.1"/>
    </source>
</evidence>
<dbReference type="EMBL" id="FWFX01000001">
    <property type="protein sequence ID" value="SLN12107.1"/>
    <property type="molecule type" value="Genomic_DNA"/>
</dbReference>